<feature type="region of interest" description="Disordered" evidence="1">
    <location>
        <begin position="1"/>
        <end position="94"/>
    </location>
</feature>
<accession>A0ABV9YWI9</accession>
<keyword evidence="2" id="KW-0472">Membrane</keyword>
<feature type="compositionally biased region" description="Basic and acidic residues" evidence="1">
    <location>
        <begin position="1"/>
        <end position="10"/>
    </location>
</feature>
<proteinExistence type="predicted"/>
<evidence type="ECO:0000256" key="1">
    <source>
        <dbReference type="SAM" id="MobiDB-lite"/>
    </source>
</evidence>
<evidence type="ECO:0000313" key="3">
    <source>
        <dbReference type="EMBL" id="MFC5065669.1"/>
    </source>
</evidence>
<evidence type="ECO:0000313" key="4">
    <source>
        <dbReference type="Proteomes" id="UP001595947"/>
    </source>
</evidence>
<keyword evidence="2" id="KW-0812">Transmembrane</keyword>
<reference evidence="4" key="1">
    <citation type="journal article" date="2019" name="Int. J. Syst. Evol. Microbiol.">
        <title>The Global Catalogue of Microorganisms (GCM) 10K type strain sequencing project: providing services to taxonomists for standard genome sequencing and annotation.</title>
        <authorList>
            <consortium name="The Broad Institute Genomics Platform"/>
            <consortium name="The Broad Institute Genome Sequencing Center for Infectious Disease"/>
            <person name="Wu L."/>
            <person name="Ma J."/>
        </authorList>
    </citation>
    <scope>NUCLEOTIDE SEQUENCE [LARGE SCALE GENOMIC DNA]</scope>
    <source>
        <strain evidence="4">CGMCC 4.7093</strain>
    </source>
</reference>
<sequence>MTEESKDPARTDPSQPDPAGTDHARTDPAATDHGRTDPARTETVEQTDPAETGPILSPSPQPRFAPESDRDGGPGQGWDSHSDDRTAVGVLDRPADDVPLRERLARPGLARSTRILLLVLGAVVFFGLGALLGRATAPATGPGSVPPTVGVVEAVDVTPSGFPVLTVRGADGTLTPLQTTPGTIVAVPQGAGLVGVRAGTQVTITGERDQRGQVIATRVDLAGR</sequence>
<dbReference type="EMBL" id="JBHSIV010000042">
    <property type="protein sequence ID" value="MFC5065669.1"/>
    <property type="molecule type" value="Genomic_DNA"/>
</dbReference>
<gene>
    <name evidence="3" type="ORF">ACFPBZ_25870</name>
</gene>
<keyword evidence="4" id="KW-1185">Reference proteome</keyword>
<feature type="compositionally biased region" description="Basic and acidic residues" evidence="1">
    <location>
        <begin position="20"/>
        <end position="43"/>
    </location>
</feature>
<name>A0ABV9YWI9_9PSEU</name>
<protein>
    <recommendedName>
        <fullName evidence="5">DUF5666 domain-containing protein</fullName>
    </recommendedName>
</protein>
<feature type="transmembrane region" description="Helical" evidence="2">
    <location>
        <begin position="115"/>
        <end position="133"/>
    </location>
</feature>
<evidence type="ECO:0008006" key="5">
    <source>
        <dbReference type="Google" id="ProtNLM"/>
    </source>
</evidence>
<keyword evidence="2" id="KW-1133">Transmembrane helix</keyword>
<evidence type="ECO:0000256" key="2">
    <source>
        <dbReference type="SAM" id="Phobius"/>
    </source>
</evidence>
<organism evidence="3 4">
    <name type="scientific">Actinomycetospora atypica</name>
    <dbReference type="NCBI Taxonomy" id="1290095"/>
    <lineage>
        <taxon>Bacteria</taxon>
        <taxon>Bacillati</taxon>
        <taxon>Actinomycetota</taxon>
        <taxon>Actinomycetes</taxon>
        <taxon>Pseudonocardiales</taxon>
        <taxon>Pseudonocardiaceae</taxon>
        <taxon>Actinomycetospora</taxon>
    </lineage>
</organism>
<comment type="caution">
    <text evidence="3">The sequence shown here is derived from an EMBL/GenBank/DDBJ whole genome shotgun (WGS) entry which is preliminary data.</text>
</comment>
<dbReference type="Proteomes" id="UP001595947">
    <property type="component" value="Unassembled WGS sequence"/>
</dbReference>
<dbReference type="RefSeq" id="WP_378038991.1">
    <property type="nucleotide sequence ID" value="NZ_JBHSIV010000042.1"/>
</dbReference>